<keyword evidence="6" id="KW-1185">Reference proteome</keyword>
<dbReference type="GO" id="GO:0051213">
    <property type="term" value="F:dioxygenase activity"/>
    <property type="evidence" value="ECO:0007669"/>
    <property type="project" value="UniProtKB-KW"/>
</dbReference>
<evidence type="ECO:0000256" key="3">
    <source>
        <dbReference type="ARBA" id="ARBA00023002"/>
    </source>
</evidence>
<reference evidence="5 6" key="1">
    <citation type="submission" date="2012-06" db="EMBL/GenBank/DDBJ databases">
        <title>The complete chromosome of genome of Turneriella parva DSM 21527.</title>
        <authorList>
            <consortium name="US DOE Joint Genome Institute (JGI-PGF)"/>
            <person name="Lucas S."/>
            <person name="Han J."/>
            <person name="Lapidus A."/>
            <person name="Bruce D."/>
            <person name="Goodwin L."/>
            <person name="Pitluck S."/>
            <person name="Peters L."/>
            <person name="Kyrpides N."/>
            <person name="Mavromatis K."/>
            <person name="Ivanova N."/>
            <person name="Mikhailova N."/>
            <person name="Chertkov O."/>
            <person name="Detter J.C."/>
            <person name="Tapia R."/>
            <person name="Han C."/>
            <person name="Land M."/>
            <person name="Hauser L."/>
            <person name="Markowitz V."/>
            <person name="Cheng J.-F."/>
            <person name="Hugenholtz P."/>
            <person name="Woyke T."/>
            <person name="Wu D."/>
            <person name="Gronow S."/>
            <person name="Wellnitz S."/>
            <person name="Brambilla E."/>
            <person name="Klenk H.-P."/>
            <person name="Eisen J.A."/>
        </authorList>
    </citation>
    <scope>NUCLEOTIDE SEQUENCE [LARGE SCALE GENOMIC DNA]</scope>
    <source>
        <strain evidence="6">ATCC BAA-1111 / DSM 21527 / NCTC 11395 / H</strain>
    </source>
</reference>
<evidence type="ECO:0000313" key="6">
    <source>
        <dbReference type="Proteomes" id="UP000006048"/>
    </source>
</evidence>
<dbReference type="SUPFAM" id="SSF51197">
    <property type="entry name" value="Clavaminate synthase-like"/>
    <property type="match status" value="1"/>
</dbReference>
<dbReference type="Gene3D" id="2.60.120.330">
    <property type="entry name" value="B-lactam Antibiotic, Isopenicillin N Synthase, Chain"/>
    <property type="match status" value="1"/>
</dbReference>
<dbReference type="AlphaFoldDB" id="I4B4R6"/>
<dbReference type="EMBL" id="CP002959">
    <property type="protein sequence ID" value="AFM12273.1"/>
    <property type="molecule type" value="Genomic_DNA"/>
</dbReference>
<proteinExistence type="inferred from homology"/>
<dbReference type="Pfam" id="PF05118">
    <property type="entry name" value="Asp_Arg_Hydrox"/>
    <property type="match status" value="1"/>
</dbReference>
<organism evidence="5 6">
    <name type="scientific">Turneriella parva (strain ATCC BAA-1111 / DSM 21527 / NCTC 11395 / H)</name>
    <name type="common">Leptospira parva</name>
    <dbReference type="NCBI Taxonomy" id="869212"/>
    <lineage>
        <taxon>Bacteria</taxon>
        <taxon>Pseudomonadati</taxon>
        <taxon>Spirochaetota</taxon>
        <taxon>Spirochaetia</taxon>
        <taxon>Leptospirales</taxon>
        <taxon>Leptospiraceae</taxon>
        <taxon>Turneriella</taxon>
    </lineage>
</organism>
<keyword evidence="2" id="KW-0223">Dioxygenase</keyword>
<keyword evidence="3" id="KW-0560">Oxidoreductase</keyword>
<dbReference type="KEGG" id="tpx:Turpa_1625"/>
<dbReference type="InterPro" id="IPR051821">
    <property type="entry name" value="Asp/Asn_beta-hydroxylase"/>
</dbReference>
<evidence type="ECO:0000313" key="5">
    <source>
        <dbReference type="EMBL" id="AFM12273.1"/>
    </source>
</evidence>
<dbReference type="GO" id="GO:0016020">
    <property type="term" value="C:membrane"/>
    <property type="evidence" value="ECO:0007669"/>
    <property type="project" value="TreeGrafter"/>
</dbReference>
<feature type="domain" description="Aspartyl/asparaginy/proline hydroxylase" evidence="4">
    <location>
        <begin position="46"/>
        <end position="203"/>
    </location>
</feature>
<protein>
    <submittedName>
        <fullName evidence="5">Aspartyl/Asparaginyl beta-hydroxylase</fullName>
    </submittedName>
</protein>
<dbReference type="OrthoDB" id="21665at2"/>
<evidence type="ECO:0000256" key="1">
    <source>
        <dbReference type="ARBA" id="ARBA00007730"/>
    </source>
</evidence>
<dbReference type="RefSeq" id="WP_014802784.1">
    <property type="nucleotide sequence ID" value="NC_018020.1"/>
</dbReference>
<evidence type="ECO:0000256" key="2">
    <source>
        <dbReference type="ARBA" id="ARBA00022964"/>
    </source>
</evidence>
<dbReference type="HOGENOM" id="CLU_071783_0_0_12"/>
<gene>
    <name evidence="5" type="ordered locus">Turpa_1625</name>
</gene>
<dbReference type="STRING" id="869212.Turpa_1625"/>
<dbReference type="InterPro" id="IPR007803">
    <property type="entry name" value="Asp/Arg/Pro-Hydrxlase"/>
</dbReference>
<evidence type="ECO:0000259" key="4">
    <source>
        <dbReference type="Pfam" id="PF05118"/>
    </source>
</evidence>
<dbReference type="PANTHER" id="PTHR46332">
    <property type="entry name" value="ASPARTATE BETA-HYDROXYLASE DOMAIN-CONTAINING PROTEIN 2"/>
    <property type="match status" value="1"/>
</dbReference>
<accession>I4B4R6</accession>
<comment type="similarity">
    <text evidence="1">Belongs to the aspartyl/asparaginyl beta-hydroxylase family.</text>
</comment>
<dbReference type="InterPro" id="IPR027443">
    <property type="entry name" value="IPNS-like_sf"/>
</dbReference>
<sequence length="242" mass="28356">MSNLVNKLIRIVFAPVSRGYGAFLSLFFQTKPFYDPATISWAARLEEHWLEIRSELDALMRLQADQLPSFSDLAPGEEMFRHVRWKVFMFRAYGHFIEQNCRLCPRTTELISGIPDITTAFFSILHPRMHIPPHRGPFHGVLRCHLALIVPGRAGEALCRIRVADEVRTWEEGKILLFDDTFWHEVWNDSDLPRVVLFMDVKKRLPWPINWINGITYWILSRVFLPIMADRKQMQVRPAKLS</sequence>
<name>I4B4R6_TURPD</name>
<dbReference type="PANTHER" id="PTHR46332:SF5">
    <property type="entry name" value="ASPARTATE BETA-HYDROXYLASE DOMAIN CONTAINING 2"/>
    <property type="match status" value="1"/>
</dbReference>
<dbReference type="Proteomes" id="UP000006048">
    <property type="component" value="Chromosome"/>
</dbReference>